<organism evidence="2 3">
    <name type="scientific">Popillia japonica</name>
    <name type="common">Japanese beetle</name>
    <dbReference type="NCBI Taxonomy" id="7064"/>
    <lineage>
        <taxon>Eukaryota</taxon>
        <taxon>Metazoa</taxon>
        <taxon>Ecdysozoa</taxon>
        <taxon>Arthropoda</taxon>
        <taxon>Hexapoda</taxon>
        <taxon>Insecta</taxon>
        <taxon>Pterygota</taxon>
        <taxon>Neoptera</taxon>
        <taxon>Endopterygota</taxon>
        <taxon>Coleoptera</taxon>
        <taxon>Polyphaga</taxon>
        <taxon>Scarabaeiformia</taxon>
        <taxon>Scarabaeidae</taxon>
        <taxon>Rutelinae</taxon>
        <taxon>Popillia</taxon>
    </lineage>
</organism>
<dbReference type="AlphaFoldDB" id="A0AAW1HUL7"/>
<dbReference type="Proteomes" id="UP001458880">
    <property type="component" value="Unassembled WGS sequence"/>
</dbReference>
<name>A0AAW1HUL7_POPJA</name>
<evidence type="ECO:0000313" key="3">
    <source>
        <dbReference type="Proteomes" id="UP001458880"/>
    </source>
</evidence>
<dbReference type="Pfam" id="PF21788">
    <property type="entry name" value="TNP-like_GBD"/>
    <property type="match status" value="1"/>
</dbReference>
<proteinExistence type="predicted"/>
<evidence type="ECO:0000259" key="1">
    <source>
        <dbReference type="Pfam" id="PF21788"/>
    </source>
</evidence>
<keyword evidence="3" id="KW-1185">Reference proteome</keyword>
<evidence type="ECO:0000313" key="2">
    <source>
        <dbReference type="EMBL" id="KAK9680230.1"/>
    </source>
</evidence>
<dbReference type="InterPro" id="IPR048366">
    <property type="entry name" value="TNP-like_GBD"/>
</dbReference>
<reference evidence="2 3" key="1">
    <citation type="journal article" date="2024" name="BMC Genomics">
        <title>De novo assembly and annotation of Popillia japonica's genome with initial clues to its potential as an invasive pest.</title>
        <authorList>
            <person name="Cucini C."/>
            <person name="Boschi S."/>
            <person name="Funari R."/>
            <person name="Cardaioli E."/>
            <person name="Iannotti N."/>
            <person name="Marturano G."/>
            <person name="Paoli F."/>
            <person name="Bruttini M."/>
            <person name="Carapelli A."/>
            <person name="Frati F."/>
            <person name="Nardi F."/>
        </authorList>
    </citation>
    <scope>NUCLEOTIDE SEQUENCE [LARGE SCALE GENOMIC DNA]</scope>
    <source>
        <strain evidence="2">DMR45628</strain>
    </source>
</reference>
<sequence length="138" mass="16087">MEDEDEDYKLCHKLTEAHVKNFKKMKVSIATQTFSKRVAAVTKCFARNGIPIPSTAQDIAEFILFINNIFDSVNGSSIRSKDHNKYRCAVIRNSEHMKFWGTAIKVFESMTSFNKKKKRHVPPSLRNWIHTLKAFRYM</sequence>
<dbReference type="EMBL" id="JASPKY010000920">
    <property type="protein sequence ID" value="KAK9680230.1"/>
    <property type="molecule type" value="Genomic_DNA"/>
</dbReference>
<accession>A0AAW1HUL7</accession>
<feature type="domain" description="Transposable element P transposase-like GTP-binding insertion" evidence="1">
    <location>
        <begin position="6"/>
        <end position="84"/>
    </location>
</feature>
<comment type="caution">
    <text evidence="2">The sequence shown here is derived from an EMBL/GenBank/DDBJ whole genome shotgun (WGS) entry which is preliminary data.</text>
</comment>
<protein>
    <recommendedName>
        <fullName evidence="1">Transposable element P transposase-like GTP-binding insertion domain-containing protein</fullName>
    </recommendedName>
</protein>
<gene>
    <name evidence="2" type="ORF">QE152_g39266</name>
</gene>